<dbReference type="EMBL" id="KZ559511">
    <property type="protein sequence ID" value="PLN84457.1"/>
    <property type="molecule type" value="Genomic_DNA"/>
</dbReference>
<protein>
    <submittedName>
        <fullName evidence="2">HET-s/LopB domain protein</fullName>
    </submittedName>
</protein>
<dbReference type="GO" id="GO:0005524">
    <property type="term" value="F:ATP binding"/>
    <property type="evidence" value="ECO:0007669"/>
    <property type="project" value="InterPro"/>
</dbReference>
<accession>A0A2J5I3L0</accession>
<organism evidence="2 3">
    <name type="scientific">Aspergillus taichungensis</name>
    <dbReference type="NCBI Taxonomy" id="482145"/>
    <lineage>
        <taxon>Eukaryota</taxon>
        <taxon>Fungi</taxon>
        <taxon>Dikarya</taxon>
        <taxon>Ascomycota</taxon>
        <taxon>Pezizomycotina</taxon>
        <taxon>Eurotiomycetes</taxon>
        <taxon>Eurotiomycetidae</taxon>
        <taxon>Eurotiales</taxon>
        <taxon>Aspergillaceae</taxon>
        <taxon>Aspergillus</taxon>
        <taxon>Aspergillus subgen. Circumdati</taxon>
    </lineage>
</organism>
<keyword evidence="3" id="KW-1185">Reference proteome</keyword>
<evidence type="ECO:0000259" key="1">
    <source>
        <dbReference type="PROSITE" id="PS50011"/>
    </source>
</evidence>
<dbReference type="PANTHER" id="PTHR37542:SF3">
    <property type="entry name" value="PRION-INHIBITION AND PROPAGATION HELO DOMAIN-CONTAINING PROTEIN"/>
    <property type="match status" value="1"/>
</dbReference>
<dbReference type="GO" id="GO:0004672">
    <property type="term" value="F:protein kinase activity"/>
    <property type="evidence" value="ECO:0007669"/>
    <property type="project" value="InterPro"/>
</dbReference>
<dbReference type="Gene3D" id="1.10.510.10">
    <property type="entry name" value="Transferase(Phosphotransferase) domain 1"/>
    <property type="match status" value="1"/>
</dbReference>
<dbReference type="Proteomes" id="UP000235023">
    <property type="component" value="Unassembled WGS sequence"/>
</dbReference>
<reference evidence="3" key="1">
    <citation type="submission" date="2017-12" db="EMBL/GenBank/DDBJ databases">
        <authorList>
            <consortium name="DOE Joint Genome Institute"/>
            <person name="Mondo S.J."/>
            <person name="Kjaerbolling I."/>
            <person name="Vesth T.C."/>
            <person name="Frisvad J.C."/>
            <person name="Nybo J.L."/>
            <person name="Theobald S."/>
            <person name="Kuo A."/>
            <person name="Bowyer P."/>
            <person name="Matsuda Y."/>
            <person name="Lyhne E.K."/>
            <person name="Kogle M.E."/>
            <person name="Clum A."/>
            <person name="Lipzen A."/>
            <person name="Salamov A."/>
            <person name="Ngan C.Y."/>
            <person name="Daum C."/>
            <person name="Chiniquy J."/>
            <person name="Barry K."/>
            <person name="LaButti K."/>
            <person name="Haridas S."/>
            <person name="Simmons B.A."/>
            <person name="Magnuson J.K."/>
            <person name="Mortensen U.H."/>
            <person name="Larsen T.O."/>
            <person name="Grigoriev I.V."/>
            <person name="Baker S.E."/>
            <person name="Andersen M.R."/>
            <person name="Nordberg H.P."/>
            <person name="Cantor M.N."/>
            <person name="Hua S.X."/>
        </authorList>
    </citation>
    <scope>NUCLEOTIDE SEQUENCE [LARGE SCALE GENOMIC DNA]</scope>
    <source>
        <strain evidence="3">IBT 19404</strain>
    </source>
</reference>
<feature type="domain" description="Protein kinase" evidence="1">
    <location>
        <begin position="197"/>
        <end position="497"/>
    </location>
</feature>
<dbReference type="OrthoDB" id="1911848at2759"/>
<dbReference type="PANTHER" id="PTHR37542">
    <property type="entry name" value="HELO DOMAIN-CONTAINING PROTEIN-RELATED"/>
    <property type="match status" value="1"/>
</dbReference>
<proteinExistence type="predicted"/>
<dbReference type="InterPro" id="IPR000719">
    <property type="entry name" value="Prot_kinase_dom"/>
</dbReference>
<dbReference type="SUPFAM" id="SSF56112">
    <property type="entry name" value="Protein kinase-like (PK-like)"/>
    <property type="match status" value="1"/>
</dbReference>
<name>A0A2J5I3L0_9EURO</name>
<sequence length="520" mass="58770">MVPDPLSLVLSLAGTLDVCIRTGKKLVHLCQQIRSLGSDIEEMALIIEGVWNKMEIQVGLIKEFWNSSLLQPSLQKHYADAILRLIKKLQGAVSSLETSNEKRLSSSSVLAKVKAVYLMHVLKKIVADLETWQRRFDPSWYLITLLSAPAIDERLQQQRSSPSASRLLRIRESIHHNSNCGANVDDSIFQSFEGLSGQRDRIQGTNTYTSYYRGQKVLLDRTDYGPRAKPETIKGHVRDMARMLGYVDADSFGLLKCLGAIEIHPQDSTGAPRSIQYEYVLQISEGLSEPRTLRDVLLTQPTLSLTKRLKLAKQLARSVMFVHTMGFVHKNIRPETVVIFEGHDAGIGPSFLVGFECIRYELGQTDLMGDLEWQKNLYRHPHRQGLWTEEAYTMQHDIYSLGVCLLEIALWHSFVICEPDKIEPHPWSGLKIQSLIAARNQRQDAMAIKEELVTMTQGGIQSLVGDQYTQIVLACLCCLDPNSEHNIFKKSRDDATIESGVRVGVRYIEKILSKIEELSI</sequence>
<evidence type="ECO:0000313" key="2">
    <source>
        <dbReference type="EMBL" id="PLN84457.1"/>
    </source>
</evidence>
<evidence type="ECO:0000313" key="3">
    <source>
        <dbReference type="Proteomes" id="UP000235023"/>
    </source>
</evidence>
<dbReference type="AlphaFoldDB" id="A0A2J5I3L0"/>
<gene>
    <name evidence="2" type="ORF">BDW42DRAFT_183595</name>
</gene>
<dbReference type="InterPro" id="IPR011009">
    <property type="entry name" value="Kinase-like_dom_sf"/>
</dbReference>
<dbReference type="PROSITE" id="PS50011">
    <property type="entry name" value="PROTEIN_KINASE_DOM"/>
    <property type="match status" value="1"/>
</dbReference>